<sequence length="475" mass="51345">MPFIPHTEEDIQSMLASIGAASIEDLFDEIPVALRADRLESVPPALNEMAAGRLMQERAEQDGRYLNFIGAGAYEHHIPAAVWQIAGRGEFYSAYTPYQAEASQGTLQLLYEFQTMMASLTGMDISNASLYDGASGLAEAVLMAVRAHKSARRVLVPAAVHPIWRQVTDALVKNQGIELIPVPYDARSGSTVAESLKSFEGEDFAALVIQQPNFFGVLEEVDELTDWAHAQGMLVIGAVNPISLGMLKAPGQWGSKGADIAVGEGQPLGAPLSSGGPYFGFLCCKQALARQMPGRIVGRTVDMDGKPGFCLTLQAREQHIRRAKATSNICTNQGLMATAATVHLALLGQEGLERVAAACHANTRMLAEQACLIAGVERVFSNLFFHEVVITFDLPVADVLRAMEAQGIMGGLDLTPWYPELGNALLVCATETKTQEDIRKFLENLERIVSRRSSGPACTRLKPAADNPFYQNGNK</sequence>
<feature type="domain" description="Glycine cleavage system P-protein N-terminal" evidence="5">
    <location>
        <begin position="3"/>
        <end position="444"/>
    </location>
</feature>
<dbReference type="AlphaFoldDB" id="S6ANV5"/>
<dbReference type="HOGENOM" id="CLU_004620_0_2_4"/>
<dbReference type="InterPro" id="IPR049315">
    <property type="entry name" value="GDC-P_N"/>
</dbReference>
<dbReference type="OrthoDB" id="9801272at2"/>
<comment type="function">
    <text evidence="1 4">The glycine cleavage system catalyzes the degradation of glycine. The P protein binds the alpha-amino group of glycine through its pyridoxal phosphate cofactor; CO(2) is released and the remaining methylamine moiety is then transferred to the lipoamide cofactor of the H protein.</text>
</comment>
<proteinExistence type="inferred from homology"/>
<comment type="subunit">
    <text evidence="4">The glycine cleavage system is composed of four proteins: P, T, L and H. In this organism, the P 'protein' is a heterodimer of two subunits.</text>
</comment>
<keyword evidence="2 4" id="KW-0560">Oxidoreductase</keyword>
<dbReference type="RefSeq" id="WP_009207461.1">
    <property type="nucleotide sequence ID" value="NC_022357.1"/>
</dbReference>
<gene>
    <name evidence="4" type="primary">gcvPA</name>
    <name evidence="6" type="ORF">SCD_n02780</name>
</gene>
<dbReference type="GO" id="GO:0009116">
    <property type="term" value="P:nucleoside metabolic process"/>
    <property type="evidence" value="ECO:0007669"/>
    <property type="project" value="InterPro"/>
</dbReference>
<dbReference type="PANTHER" id="PTHR42806">
    <property type="entry name" value="GLYCINE CLEAVAGE SYSTEM P-PROTEIN"/>
    <property type="match status" value="1"/>
</dbReference>
<protein>
    <recommendedName>
        <fullName evidence="4">Probable glycine dehydrogenase (decarboxylating) subunit 1</fullName>
        <ecNumber evidence="4">1.4.4.2</ecNumber>
    </recommendedName>
    <alternativeName>
        <fullName evidence="4">Glycine cleavage system P-protein subunit 1</fullName>
    </alternativeName>
    <alternativeName>
        <fullName evidence="4">Glycine decarboxylase subunit 1</fullName>
    </alternativeName>
    <alternativeName>
        <fullName evidence="4">Glycine dehydrogenase (aminomethyl-transferring) subunit 1</fullName>
    </alternativeName>
</protein>
<dbReference type="Proteomes" id="UP000015559">
    <property type="component" value="Chromosome"/>
</dbReference>
<evidence type="ECO:0000256" key="2">
    <source>
        <dbReference type="ARBA" id="ARBA00023002"/>
    </source>
</evidence>
<keyword evidence="7" id="KW-1185">Reference proteome</keyword>
<dbReference type="GO" id="GO:0019464">
    <property type="term" value="P:glycine decarboxylation via glycine cleavage system"/>
    <property type="evidence" value="ECO:0007669"/>
    <property type="project" value="UniProtKB-UniRule"/>
</dbReference>
<dbReference type="InterPro" id="IPR023010">
    <property type="entry name" value="GcvPA"/>
</dbReference>
<dbReference type="SUPFAM" id="SSF53383">
    <property type="entry name" value="PLP-dependent transferases"/>
    <property type="match status" value="1"/>
</dbReference>
<evidence type="ECO:0000256" key="4">
    <source>
        <dbReference type="HAMAP-Rule" id="MF_00712"/>
    </source>
</evidence>
<evidence type="ECO:0000313" key="6">
    <source>
        <dbReference type="EMBL" id="BAN36579.1"/>
    </source>
</evidence>
<evidence type="ECO:0000313" key="7">
    <source>
        <dbReference type="Proteomes" id="UP000015559"/>
    </source>
</evidence>
<evidence type="ECO:0000256" key="1">
    <source>
        <dbReference type="ARBA" id="ARBA00003788"/>
    </source>
</evidence>
<dbReference type="KEGG" id="sdr:SCD_n02780"/>
<dbReference type="NCBIfam" id="NF001696">
    <property type="entry name" value="PRK00451.1"/>
    <property type="match status" value="1"/>
</dbReference>
<dbReference type="STRING" id="1163617.SCD_n02780"/>
<dbReference type="CDD" id="cd00613">
    <property type="entry name" value="GDC-P"/>
    <property type="match status" value="1"/>
</dbReference>
<dbReference type="eggNOG" id="COG0403">
    <property type="taxonomic scope" value="Bacteria"/>
</dbReference>
<comment type="catalytic activity">
    <reaction evidence="3 4">
        <text>N(6)-[(R)-lipoyl]-L-lysyl-[glycine-cleavage complex H protein] + glycine + H(+) = N(6)-[(R)-S(8)-aminomethyldihydrolipoyl]-L-lysyl-[glycine-cleavage complex H protein] + CO2</text>
        <dbReference type="Rhea" id="RHEA:24304"/>
        <dbReference type="Rhea" id="RHEA-COMP:10494"/>
        <dbReference type="Rhea" id="RHEA-COMP:10495"/>
        <dbReference type="ChEBI" id="CHEBI:15378"/>
        <dbReference type="ChEBI" id="CHEBI:16526"/>
        <dbReference type="ChEBI" id="CHEBI:57305"/>
        <dbReference type="ChEBI" id="CHEBI:83099"/>
        <dbReference type="ChEBI" id="CHEBI:83143"/>
        <dbReference type="EC" id="1.4.4.2"/>
    </reaction>
</comment>
<evidence type="ECO:0000256" key="3">
    <source>
        <dbReference type="ARBA" id="ARBA00049026"/>
    </source>
</evidence>
<dbReference type="InterPro" id="IPR015424">
    <property type="entry name" value="PyrdxlP-dep_Trfase"/>
</dbReference>
<name>S6ANV5_SULDS</name>
<dbReference type="InterPro" id="IPR015422">
    <property type="entry name" value="PyrdxlP-dep_Trfase_small"/>
</dbReference>
<dbReference type="PIRSF" id="PIRSF006815">
    <property type="entry name" value="GcvPA"/>
    <property type="match status" value="1"/>
</dbReference>
<organism evidence="6 7">
    <name type="scientific">Sulfuricella denitrificans (strain DSM 22764 / NBRC 105220 / skB26)</name>
    <dbReference type="NCBI Taxonomy" id="1163617"/>
    <lineage>
        <taxon>Bacteria</taxon>
        <taxon>Pseudomonadati</taxon>
        <taxon>Pseudomonadota</taxon>
        <taxon>Betaproteobacteria</taxon>
        <taxon>Nitrosomonadales</taxon>
        <taxon>Sulfuricellaceae</taxon>
        <taxon>Sulfuricella</taxon>
    </lineage>
</organism>
<dbReference type="Gene3D" id="3.90.1150.10">
    <property type="entry name" value="Aspartate Aminotransferase, domain 1"/>
    <property type="match status" value="1"/>
</dbReference>
<evidence type="ECO:0000259" key="5">
    <source>
        <dbReference type="Pfam" id="PF02347"/>
    </source>
</evidence>
<dbReference type="Pfam" id="PF02347">
    <property type="entry name" value="GDC-P"/>
    <property type="match status" value="1"/>
</dbReference>
<comment type="similarity">
    <text evidence="4">Belongs to the GcvP family. N-terminal subunit subfamily.</text>
</comment>
<dbReference type="HAMAP" id="MF_00712">
    <property type="entry name" value="GcvPA"/>
    <property type="match status" value="1"/>
</dbReference>
<dbReference type="GO" id="GO:0004375">
    <property type="term" value="F:glycine dehydrogenase (decarboxylating) activity"/>
    <property type="evidence" value="ECO:0007669"/>
    <property type="project" value="UniProtKB-EC"/>
</dbReference>
<dbReference type="Gene3D" id="3.40.640.10">
    <property type="entry name" value="Type I PLP-dependent aspartate aminotransferase-like (Major domain)"/>
    <property type="match status" value="1"/>
</dbReference>
<reference evidence="6 7" key="1">
    <citation type="journal article" date="2012" name="Appl. Environ. Microbiol.">
        <title>Draft genome sequence of a psychrotolerant sulfur-oxidizing bacterium, Sulfuricella denitrificans skB26, and proteomic insights into cold adaptation.</title>
        <authorList>
            <person name="Watanabe T."/>
            <person name="Kojima H."/>
            <person name="Fukui M."/>
        </authorList>
    </citation>
    <scope>NUCLEOTIDE SEQUENCE [LARGE SCALE GENOMIC DNA]</scope>
    <source>
        <strain evidence="7">skB26</strain>
    </source>
</reference>
<dbReference type="EC" id="1.4.4.2" evidence="4"/>
<dbReference type="InterPro" id="IPR015421">
    <property type="entry name" value="PyrdxlP-dep_Trfase_major"/>
</dbReference>
<dbReference type="PANTHER" id="PTHR42806:SF1">
    <property type="entry name" value="GLYCINE DEHYDROGENASE (DECARBOXYLATING)"/>
    <property type="match status" value="1"/>
</dbReference>
<dbReference type="InterPro" id="IPR020581">
    <property type="entry name" value="GDC_P"/>
</dbReference>
<accession>S6ANV5</accession>
<dbReference type="EMBL" id="AP013066">
    <property type="protein sequence ID" value="BAN36579.1"/>
    <property type="molecule type" value="Genomic_DNA"/>
</dbReference>